<evidence type="ECO:0000313" key="1">
    <source>
        <dbReference type="EMBL" id="AAW24743.1"/>
    </source>
</evidence>
<reference evidence="1" key="1">
    <citation type="submission" date="2004-11" db="EMBL/GenBank/DDBJ databases">
        <title>The full-length cDNA sequences of Schistosoma japonicum genes.</title>
        <authorList>
            <person name="Han Z."/>
        </authorList>
    </citation>
    <scope>NUCLEOTIDE SEQUENCE</scope>
</reference>
<organism evidence="1">
    <name type="scientific">Schistosoma japonicum</name>
    <name type="common">Blood fluke</name>
    <dbReference type="NCBI Taxonomy" id="6182"/>
    <lineage>
        <taxon>Eukaryota</taxon>
        <taxon>Metazoa</taxon>
        <taxon>Spiralia</taxon>
        <taxon>Lophotrochozoa</taxon>
        <taxon>Platyhelminthes</taxon>
        <taxon>Trematoda</taxon>
        <taxon>Digenea</taxon>
        <taxon>Strigeidida</taxon>
        <taxon>Schistosomatoidea</taxon>
        <taxon>Schistosomatidae</taxon>
        <taxon>Schistosoma</taxon>
    </lineage>
</organism>
<name>Q5DHG3_SCHJA</name>
<proteinExistence type="evidence at transcript level"/>
<accession>Q5DHG3</accession>
<dbReference type="EMBL" id="AY813011">
    <property type="protein sequence ID" value="AAW24743.1"/>
    <property type="molecule type" value="mRNA"/>
</dbReference>
<sequence length="115" mass="13486">MRTDCFTTPINCRLLLYSVNVRHLQKISHCRSCSKTLYININRFEFDDQIFNIFLFVTKFDNFSLASRVLDVVQSPTLKNSCRVFSWYQVAQNNDHLLTIADHKLKKHVHCTTSA</sequence>
<reference evidence="1" key="2">
    <citation type="journal article" date="2006" name="PLoS Pathog.">
        <title>New perspectives on host-parasite interplay by comparative transcriptomic and proteomic analyses of Schistosoma japonicum.</title>
        <authorList>
            <person name="Liu F."/>
            <person name="Lu J."/>
            <person name="Hu W."/>
            <person name="Wang S.Y."/>
            <person name="Cui S.J."/>
            <person name="Chi M."/>
            <person name="Yan Q."/>
            <person name="Wang X.R."/>
            <person name="Song H.D."/>
            <person name="Xu X.N."/>
            <person name="Wang J.J."/>
            <person name="Zhang X.L."/>
            <person name="Zhang X."/>
            <person name="Wang Z.Q."/>
            <person name="Xue C.L."/>
            <person name="Brindley P.J."/>
            <person name="McManus D.P."/>
            <person name="Yang P.Y."/>
            <person name="Feng Z."/>
            <person name="Chen Z."/>
            <person name="Han Z.G."/>
        </authorList>
    </citation>
    <scope>NUCLEOTIDE SEQUENCE</scope>
</reference>
<dbReference type="AlphaFoldDB" id="Q5DHG3"/>
<protein>
    <submittedName>
        <fullName evidence="1">SJCHGC06348 protein</fullName>
    </submittedName>
</protein>